<dbReference type="EMBL" id="HBUE01342753">
    <property type="protein sequence ID" value="CAG6599347.1"/>
    <property type="molecule type" value="Transcribed_RNA"/>
</dbReference>
<evidence type="ECO:0000313" key="2">
    <source>
        <dbReference type="EMBL" id="CAG6547159.1"/>
    </source>
</evidence>
<evidence type="ECO:0000259" key="1">
    <source>
        <dbReference type="Pfam" id="PF16064"/>
    </source>
</evidence>
<dbReference type="AlphaFoldDB" id="A0A8D8I5S0"/>
<accession>A0A8D8I5S0</accession>
<protein>
    <submittedName>
        <fullName evidence="2">(northern house mosquito) hypothetical protein</fullName>
    </submittedName>
</protein>
<dbReference type="InterPro" id="IPR032071">
    <property type="entry name" value="DUF4806"/>
</dbReference>
<dbReference type="EMBL" id="HBUE01235844">
    <property type="protein sequence ID" value="CAG6547159.1"/>
    <property type="molecule type" value="Transcribed_RNA"/>
</dbReference>
<proteinExistence type="predicted"/>
<reference evidence="2" key="1">
    <citation type="submission" date="2021-05" db="EMBL/GenBank/DDBJ databases">
        <authorList>
            <person name="Alioto T."/>
            <person name="Alioto T."/>
            <person name="Gomez Garrido J."/>
        </authorList>
    </citation>
    <scope>NUCLEOTIDE SEQUENCE</scope>
</reference>
<organism evidence="2">
    <name type="scientific">Culex pipiens</name>
    <name type="common">House mosquito</name>
    <dbReference type="NCBI Taxonomy" id="7175"/>
    <lineage>
        <taxon>Eukaryota</taxon>
        <taxon>Metazoa</taxon>
        <taxon>Ecdysozoa</taxon>
        <taxon>Arthropoda</taxon>
        <taxon>Hexapoda</taxon>
        <taxon>Insecta</taxon>
        <taxon>Pterygota</taxon>
        <taxon>Neoptera</taxon>
        <taxon>Endopterygota</taxon>
        <taxon>Diptera</taxon>
        <taxon>Nematocera</taxon>
        <taxon>Culicoidea</taxon>
        <taxon>Culicidae</taxon>
        <taxon>Culicinae</taxon>
        <taxon>Culicini</taxon>
        <taxon>Culex</taxon>
        <taxon>Culex</taxon>
    </lineage>
</organism>
<feature type="domain" description="DUF4806" evidence="1">
    <location>
        <begin position="54"/>
        <end position="141"/>
    </location>
</feature>
<dbReference type="Pfam" id="PF16064">
    <property type="entry name" value="DUF4806"/>
    <property type="match status" value="1"/>
</dbReference>
<sequence>MFNLDFSQKCLTKVLLNFPASSFRYIPRLPPPPPGARRTTTKLSALSSTRSGGVDGFSFPLSTADEIECLEAAVRQSQRIWEQYVQFLRNQKTTAMDIAGVMKLLFQDEALDGYNFNGIQGRQRQKRPLRMYAIFVDCMLVVWPELGMDQLCAVVDDAVRRTKYRYKKSIYRAKKALEEWNNTLMNMAQSDLPPTQFS</sequence>
<name>A0A8D8I5S0_CULPI</name>